<dbReference type="GO" id="GO:0008820">
    <property type="term" value="F:cobinamide phosphate guanylyltransferase activity"/>
    <property type="evidence" value="ECO:0007669"/>
    <property type="project" value="UniProtKB-UniRule"/>
</dbReference>
<comment type="similarity">
    <text evidence="7 14">Belongs to the CobU/CobP family.</text>
</comment>
<dbReference type="PANTHER" id="PTHR34848">
    <property type="match status" value="1"/>
</dbReference>
<dbReference type="Gene3D" id="3.40.50.300">
    <property type="entry name" value="P-loop containing nucleotide triphosphate hydrolases"/>
    <property type="match status" value="1"/>
</dbReference>
<protein>
    <recommendedName>
        <fullName evidence="14">Bifunctional adenosylcobalamin biosynthesis protein</fullName>
        <ecNumber evidence="14">2.7.1.156</ecNumber>
        <ecNumber evidence="14">2.7.7.62</ecNumber>
    </recommendedName>
</protein>
<organism evidence="17 18">
    <name type="scientific">Pseudoalteromonas lipolytica</name>
    <dbReference type="NCBI Taxonomy" id="570156"/>
    <lineage>
        <taxon>Bacteria</taxon>
        <taxon>Pseudomonadati</taxon>
        <taxon>Pseudomonadota</taxon>
        <taxon>Gammaproteobacteria</taxon>
        <taxon>Alteromonadales</taxon>
        <taxon>Pseudoalteromonadaceae</taxon>
        <taxon>Pseudoalteromonas</taxon>
    </lineage>
</organism>
<evidence type="ECO:0000256" key="14">
    <source>
        <dbReference type="PIRNR" id="PIRNR006135"/>
    </source>
</evidence>
<comment type="function">
    <text evidence="4 14">Catalyzes ATP-dependent phosphorylation of adenosylcobinamide and addition of GMP to adenosylcobinamide phosphate.</text>
</comment>
<evidence type="ECO:0000256" key="1">
    <source>
        <dbReference type="ARBA" id="ARBA00000312"/>
    </source>
</evidence>
<keyword evidence="13 14" id="KW-0342">GTP-binding</keyword>
<evidence type="ECO:0000256" key="13">
    <source>
        <dbReference type="ARBA" id="ARBA00023134"/>
    </source>
</evidence>
<gene>
    <name evidence="17" type="ORF">D0907_12595</name>
</gene>
<dbReference type="CDD" id="cd00544">
    <property type="entry name" value="CobU"/>
    <property type="match status" value="1"/>
</dbReference>
<evidence type="ECO:0000256" key="7">
    <source>
        <dbReference type="ARBA" id="ARBA00007490"/>
    </source>
</evidence>
<dbReference type="EMBL" id="CP032090">
    <property type="protein sequence ID" value="AXV66053.1"/>
    <property type="molecule type" value="Genomic_DNA"/>
</dbReference>
<evidence type="ECO:0000256" key="15">
    <source>
        <dbReference type="PIRSR" id="PIRSR006135-1"/>
    </source>
</evidence>
<feature type="active site" description="GMP-histidine intermediate" evidence="15">
    <location>
        <position position="51"/>
    </location>
</feature>
<dbReference type="AlphaFoldDB" id="A0AAD0WD32"/>
<evidence type="ECO:0000256" key="11">
    <source>
        <dbReference type="ARBA" id="ARBA00022777"/>
    </source>
</evidence>
<evidence type="ECO:0000256" key="6">
    <source>
        <dbReference type="ARBA" id="ARBA00005159"/>
    </source>
</evidence>
<comment type="pathway">
    <text evidence="5 14">Cofactor biosynthesis; adenosylcobalamin biosynthesis; adenosylcobalamin from cob(II)yrinate a,c-diamide: step 6/7.</text>
</comment>
<dbReference type="EC" id="2.7.1.156" evidence="14"/>
<dbReference type="InterPro" id="IPR003203">
    <property type="entry name" value="CobU/CobP"/>
</dbReference>
<dbReference type="Proteomes" id="UP000264605">
    <property type="component" value="Chromosome"/>
</dbReference>
<keyword evidence="12 14" id="KW-0067">ATP-binding</keyword>
<sequence>MKQPHTLILGGARSGKSRFAEQLASNSGKSIIYLATANAGDNEMAERIARHQLERDSRWQVIEEPLQLAKVLKEHGKADRCILVDCLTLWLSNCLCQHGEAYWLEQKAALLDVLKEFPCEVIFVSNEVGHGIVPLGELSRQFVDHSGWLHQSLAKQVARVEFIIAGLAQTLKREQ</sequence>
<feature type="binding site" evidence="16">
    <location>
        <position position="63"/>
    </location>
    <ligand>
        <name>GTP</name>
        <dbReference type="ChEBI" id="CHEBI:37565"/>
    </ligand>
</feature>
<dbReference type="RefSeq" id="WP_118844583.1">
    <property type="nucleotide sequence ID" value="NZ_CP032090.1"/>
</dbReference>
<comment type="catalytic activity">
    <reaction evidence="2 14">
        <text>adenosylcob(III)inamide phosphate + GTP + H(+) = adenosylcob(III)inamide-GDP + diphosphate</text>
        <dbReference type="Rhea" id="RHEA:22712"/>
        <dbReference type="ChEBI" id="CHEBI:15378"/>
        <dbReference type="ChEBI" id="CHEBI:33019"/>
        <dbReference type="ChEBI" id="CHEBI:37565"/>
        <dbReference type="ChEBI" id="CHEBI:58502"/>
        <dbReference type="ChEBI" id="CHEBI:60487"/>
        <dbReference type="EC" id="2.7.7.62"/>
    </reaction>
</comment>
<dbReference type="GO" id="GO:0043752">
    <property type="term" value="F:adenosylcobinamide kinase activity"/>
    <property type="evidence" value="ECO:0007669"/>
    <property type="project" value="UniProtKB-EC"/>
</dbReference>
<reference evidence="17 18" key="1">
    <citation type="submission" date="2018-08" db="EMBL/GenBank/DDBJ databases">
        <title>Draft genome sequence of Pseudoalteromonas donghaensis HJ51.</title>
        <authorList>
            <person name="Oh J."/>
            <person name="Roh D."/>
        </authorList>
    </citation>
    <scope>NUCLEOTIDE SEQUENCE [LARGE SCALE GENOMIC DNA]</scope>
    <source>
        <strain evidence="17 18">HJ51</strain>
    </source>
</reference>
<comment type="catalytic activity">
    <reaction evidence="3">
        <text>adenosylcob(III)inamide + GTP = adenosylcob(III)inamide phosphate + GDP + H(+)</text>
        <dbReference type="Rhea" id="RHEA:15765"/>
        <dbReference type="ChEBI" id="CHEBI:2480"/>
        <dbReference type="ChEBI" id="CHEBI:15378"/>
        <dbReference type="ChEBI" id="CHEBI:37565"/>
        <dbReference type="ChEBI" id="CHEBI:58189"/>
        <dbReference type="ChEBI" id="CHEBI:58502"/>
        <dbReference type="EC" id="2.7.1.156"/>
    </reaction>
</comment>
<evidence type="ECO:0000313" key="17">
    <source>
        <dbReference type="EMBL" id="AXV66053.1"/>
    </source>
</evidence>
<comment type="pathway">
    <text evidence="6 14">Cofactor biosynthesis; adenosylcobalamin biosynthesis; adenosylcobalamin from cob(II)yrinate a,c-diamide: step 5/7.</text>
</comment>
<dbReference type="GO" id="GO:0005525">
    <property type="term" value="F:GTP binding"/>
    <property type="evidence" value="ECO:0007669"/>
    <property type="project" value="UniProtKB-UniRule"/>
</dbReference>
<evidence type="ECO:0000256" key="12">
    <source>
        <dbReference type="ARBA" id="ARBA00022840"/>
    </source>
</evidence>
<keyword evidence="11 14" id="KW-0418">Kinase</keyword>
<keyword evidence="10 14" id="KW-0547">Nucleotide-binding</keyword>
<keyword evidence="17" id="KW-0548">Nucleotidyltransferase</keyword>
<evidence type="ECO:0000256" key="10">
    <source>
        <dbReference type="ARBA" id="ARBA00022741"/>
    </source>
</evidence>
<evidence type="ECO:0000256" key="5">
    <source>
        <dbReference type="ARBA" id="ARBA00004692"/>
    </source>
</evidence>
<keyword evidence="8 14" id="KW-0169">Cobalamin biosynthesis</keyword>
<name>A0AAD0WD32_9GAMM</name>
<evidence type="ECO:0000256" key="9">
    <source>
        <dbReference type="ARBA" id="ARBA00022679"/>
    </source>
</evidence>
<evidence type="ECO:0000256" key="8">
    <source>
        <dbReference type="ARBA" id="ARBA00022573"/>
    </source>
</evidence>
<evidence type="ECO:0000256" key="16">
    <source>
        <dbReference type="PIRSR" id="PIRSR006135-2"/>
    </source>
</evidence>
<dbReference type="GeneID" id="99506308"/>
<proteinExistence type="inferred from homology"/>
<comment type="catalytic activity">
    <reaction evidence="1 14">
        <text>adenosylcob(III)inamide + ATP = adenosylcob(III)inamide phosphate + ADP + H(+)</text>
        <dbReference type="Rhea" id="RHEA:15769"/>
        <dbReference type="ChEBI" id="CHEBI:2480"/>
        <dbReference type="ChEBI" id="CHEBI:15378"/>
        <dbReference type="ChEBI" id="CHEBI:30616"/>
        <dbReference type="ChEBI" id="CHEBI:58502"/>
        <dbReference type="ChEBI" id="CHEBI:456216"/>
        <dbReference type="EC" id="2.7.1.156"/>
    </reaction>
</comment>
<feature type="binding site" evidence="16">
    <location>
        <begin position="35"/>
        <end position="37"/>
    </location>
    <ligand>
        <name>GTP</name>
        <dbReference type="ChEBI" id="CHEBI:37565"/>
    </ligand>
</feature>
<evidence type="ECO:0000313" key="18">
    <source>
        <dbReference type="Proteomes" id="UP000264605"/>
    </source>
</evidence>
<keyword evidence="9 14" id="KW-0808">Transferase</keyword>
<dbReference type="SUPFAM" id="SSF52540">
    <property type="entry name" value="P-loop containing nucleoside triphosphate hydrolases"/>
    <property type="match status" value="1"/>
</dbReference>
<evidence type="ECO:0000256" key="3">
    <source>
        <dbReference type="ARBA" id="ARBA00001522"/>
    </source>
</evidence>
<accession>A0AAD0WD32</accession>
<evidence type="ECO:0000256" key="2">
    <source>
        <dbReference type="ARBA" id="ARBA00000711"/>
    </source>
</evidence>
<dbReference type="GO" id="GO:0005524">
    <property type="term" value="F:ATP binding"/>
    <property type="evidence" value="ECO:0007669"/>
    <property type="project" value="UniProtKB-UniRule"/>
</dbReference>
<feature type="binding site" evidence="16">
    <location>
        <begin position="10"/>
        <end position="17"/>
    </location>
    <ligand>
        <name>GTP</name>
        <dbReference type="ChEBI" id="CHEBI:37565"/>
    </ligand>
</feature>
<feature type="binding site" evidence="16">
    <location>
        <position position="85"/>
    </location>
    <ligand>
        <name>GTP</name>
        <dbReference type="ChEBI" id="CHEBI:37565"/>
    </ligand>
</feature>
<dbReference type="PANTHER" id="PTHR34848:SF1">
    <property type="entry name" value="BIFUNCTIONAL ADENOSYLCOBALAMIN BIOSYNTHESIS PROTEIN COBU"/>
    <property type="match status" value="1"/>
</dbReference>
<evidence type="ECO:0000256" key="4">
    <source>
        <dbReference type="ARBA" id="ARBA00003889"/>
    </source>
</evidence>
<dbReference type="GO" id="GO:0009236">
    <property type="term" value="P:cobalamin biosynthetic process"/>
    <property type="evidence" value="ECO:0007669"/>
    <property type="project" value="UniProtKB-UniRule"/>
</dbReference>
<dbReference type="KEGG" id="pdj:D0907_12595"/>
<dbReference type="Pfam" id="PF02283">
    <property type="entry name" value="CobU"/>
    <property type="match status" value="1"/>
</dbReference>
<dbReference type="PIRSF" id="PIRSF006135">
    <property type="entry name" value="CobU"/>
    <property type="match status" value="1"/>
</dbReference>
<dbReference type="EC" id="2.7.7.62" evidence="14"/>
<dbReference type="InterPro" id="IPR027417">
    <property type="entry name" value="P-loop_NTPase"/>
</dbReference>
<dbReference type="NCBIfam" id="NF004469">
    <property type="entry name" value="PRK05800.1"/>
    <property type="match status" value="1"/>
</dbReference>